<gene>
    <name evidence="1" type="ordered locus">SVEN_6179</name>
</gene>
<name>F2RDH3_STRVP</name>
<dbReference type="OrthoDB" id="3360519at2"/>
<dbReference type="KEGG" id="sve:SVEN_6179"/>
<sequence length="437" mass="49367">MDRLSLADLRAVDERVLPFNPYGFGGRLSPEDALEFQQHVIAQYELADNVADGTRQRFEQLRHVYRYGVLCYDLFTMVGDAALLAFEQALRDRFINFHEGAVPLRSKEGEVHVLKDVTDYGDFVERYKGLKGTRIQMGPDRSWTGFNGTLDGLYRWARREGLLRGQRNRGREKALTDLRNMVAHPSGFHLHGPVEAARTLSNLAEVINRLWGQDTPGGRLYPAPVERRATAIAWNPATGSVAIGHAENLRSDTDEDEWQYVIVQAVFEPGTAEDPTIFHFDALFEHTTYPCDLLWGPGNRAEALQWLDSNPPTSDTCDHLDRVFLIRHDADTLYTPQRPEVAAGLPEAEHSGTWYAIRADASTDAFVHVRASVEDVESRHRPSGECRECHADTLKKGTLREVLTAAREAGVNVEPIRPPDSRVPGWMPRSITVRRRY</sequence>
<reference evidence="1 2" key="1">
    <citation type="journal article" date="2011" name="BMC Genomics">
        <title>Genome-wide analysis of the role of GlnR in Streptomyces venezuelae provides new insights into global nitrogen regulation in actinomycetes.</title>
        <authorList>
            <person name="Pullan S.T."/>
            <person name="Bibb M.J."/>
            <person name="Merrick M."/>
        </authorList>
    </citation>
    <scope>NUCLEOTIDE SEQUENCE [LARGE SCALE GENOMIC DNA]</scope>
    <source>
        <strain evidence="2">ATCC 10712 / CBS 650.69 / DSM 40230 / JCM 4526 / NBRC 13096 / PD 04745</strain>
    </source>
</reference>
<dbReference type="eggNOG" id="ENOG5033RC7">
    <property type="taxonomic scope" value="Bacteria"/>
</dbReference>
<keyword evidence="2" id="KW-1185">Reference proteome</keyword>
<dbReference type="RefSeq" id="WP_015037360.1">
    <property type="nucleotide sequence ID" value="NC_018750.1"/>
</dbReference>
<proteinExistence type="predicted"/>
<dbReference type="PATRIC" id="fig|953739.5.peg.1385"/>
<organism evidence="1 2">
    <name type="scientific">Streptomyces venezuelae (strain ATCC 10712 / CBS 650.69 / DSM 40230 / JCM 4526 / NBRC 13096 / PD 04745)</name>
    <dbReference type="NCBI Taxonomy" id="953739"/>
    <lineage>
        <taxon>Bacteria</taxon>
        <taxon>Bacillati</taxon>
        <taxon>Actinomycetota</taxon>
        <taxon>Actinomycetes</taxon>
        <taxon>Kitasatosporales</taxon>
        <taxon>Streptomycetaceae</taxon>
        <taxon>Streptomyces</taxon>
    </lineage>
</organism>
<accession>F2RDH3</accession>
<evidence type="ECO:0000313" key="1">
    <source>
        <dbReference type="EMBL" id="CCA59465.1"/>
    </source>
</evidence>
<protein>
    <submittedName>
        <fullName evidence="1">Uncharacterized protein</fullName>
    </submittedName>
</protein>
<evidence type="ECO:0000313" key="2">
    <source>
        <dbReference type="Proteomes" id="UP000006854"/>
    </source>
</evidence>
<dbReference type="AlphaFoldDB" id="F2RDH3"/>
<dbReference type="EMBL" id="FR845719">
    <property type="protein sequence ID" value="CCA59465.1"/>
    <property type="molecule type" value="Genomic_DNA"/>
</dbReference>
<dbReference type="HOGENOM" id="CLU_622433_0_0_11"/>
<dbReference type="Proteomes" id="UP000006854">
    <property type="component" value="Chromosome"/>
</dbReference>
<dbReference type="GeneID" id="51866712"/>